<dbReference type="Proteomes" id="UP000007267">
    <property type="component" value="Unassembled WGS sequence"/>
</dbReference>
<name>K7FWT7_PELSI</name>
<dbReference type="eggNOG" id="KOG0192">
    <property type="taxonomic scope" value="Eukaryota"/>
</dbReference>
<protein>
    <recommendedName>
        <fullName evidence="2">Protein kinase domain-containing protein</fullName>
    </recommendedName>
</protein>
<dbReference type="Pfam" id="PF00069">
    <property type="entry name" value="Pkinase"/>
    <property type="match status" value="1"/>
</dbReference>
<dbReference type="InterPro" id="IPR011009">
    <property type="entry name" value="Kinase-like_dom_sf"/>
</dbReference>
<evidence type="ECO:0000259" key="2">
    <source>
        <dbReference type="PROSITE" id="PS50011"/>
    </source>
</evidence>
<dbReference type="GO" id="GO:0004706">
    <property type="term" value="F:JUN kinase kinase kinase activity"/>
    <property type="evidence" value="ECO:0007669"/>
    <property type="project" value="TreeGrafter"/>
</dbReference>
<evidence type="ECO:0000256" key="1">
    <source>
        <dbReference type="SAM" id="MobiDB-lite"/>
    </source>
</evidence>
<dbReference type="GeneTree" id="ENSGT00940000160206"/>
<evidence type="ECO:0000313" key="4">
    <source>
        <dbReference type="Proteomes" id="UP000007267"/>
    </source>
</evidence>
<dbReference type="STRING" id="13735.ENSPSIP00000012497"/>
<dbReference type="PROSITE" id="PS00108">
    <property type="entry name" value="PROTEIN_KINASE_ST"/>
    <property type="match status" value="1"/>
</dbReference>
<reference evidence="3" key="3">
    <citation type="submission" date="2025-08" db="UniProtKB">
        <authorList>
            <consortium name="Ensembl"/>
        </authorList>
    </citation>
    <scope>IDENTIFICATION</scope>
</reference>
<evidence type="ECO:0000313" key="3">
    <source>
        <dbReference type="Ensembl" id="ENSPSIP00000012497.1"/>
    </source>
</evidence>
<organism evidence="3 4">
    <name type="scientific">Pelodiscus sinensis</name>
    <name type="common">Chinese softshell turtle</name>
    <name type="synonym">Trionyx sinensis</name>
    <dbReference type="NCBI Taxonomy" id="13735"/>
    <lineage>
        <taxon>Eukaryota</taxon>
        <taxon>Metazoa</taxon>
        <taxon>Chordata</taxon>
        <taxon>Craniata</taxon>
        <taxon>Vertebrata</taxon>
        <taxon>Euteleostomi</taxon>
        <taxon>Archelosauria</taxon>
        <taxon>Testudinata</taxon>
        <taxon>Testudines</taxon>
        <taxon>Cryptodira</taxon>
        <taxon>Trionychia</taxon>
        <taxon>Trionychidae</taxon>
        <taxon>Pelodiscus</taxon>
    </lineage>
</organism>
<dbReference type="PROSITE" id="PS50011">
    <property type="entry name" value="PROTEIN_KINASE_DOM"/>
    <property type="match status" value="1"/>
</dbReference>
<feature type="domain" description="Protein kinase" evidence="2">
    <location>
        <begin position="1"/>
        <end position="174"/>
    </location>
</feature>
<dbReference type="HOGENOM" id="CLU_140098_0_0_1"/>
<dbReference type="OMA" id="CKSWHRE"/>
<dbReference type="SMART" id="SM00220">
    <property type="entry name" value="S_TKc"/>
    <property type="match status" value="1"/>
</dbReference>
<accession>K7FWT7</accession>
<dbReference type="InterPro" id="IPR000719">
    <property type="entry name" value="Prot_kinase_dom"/>
</dbReference>
<dbReference type="InterPro" id="IPR051681">
    <property type="entry name" value="Ser/Thr_Kinases-Pseudokinases"/>
</dbReference>
<dbReference type="AlphaFoldDB" id="K7FWT7"/>
<reference evidence="3" key="4">
    <citation type="submission" date="2025-09" db="UniProtKB">
        <authorList>
            <consortium name="Ensembl"/>
        </authorList>
    </citation>
    <scope>IDENTIFICATION</scope>
</reference>
<dbReference type="Ensembl" id="ENSPSIT00000012558.1">
    <property type="protein sequence ID" value="ENSPSIP00000012497.1"/>
    <property type="gene ID" value="ENSPSIG00000011272.1"/>
</dbReference>
<dbReference type="Gene3D" id="1.10.510.10">
    <property type="entry name" value="Transferase(Phosphotransferase) domain 1"/>
    <property type="match status" value="1"/>
</dbReference>
<dbReference type="InterPro" id="IPR008271">
    <property type="entry name" value="Ser/Thr_kinase_AS"/>
</dbReference>
<dbReference type="EMBL" id="AGCU01110569">
    <property type="status" value="NOT_ANNOTATED_CDS"/>
    <property type="molecule type" value="Genomic_DNA"/>
</dbReference>
<feature type="region of interest" description="Disordered" evidence="1">
    <location>
        <begin position="135"/>
        <end position="174"/>
    </location>
</feature>
<proteinExistence type="predicted"/>
<reference evidence="4" key="2">
    <citation type="journal article" date="2013" name="Nat. Genet.">
        <title>The draft genomes of soft-shell turtle and green sea turtle yield insights into the development and evolution of the turtle-specific body plan.</title>
        <authorList>
            <person name="Wang Z."/>
            <person name="Pascual-Anaya J."/>
            <person name="Zadissa A."/>
            <person name="Li W."/>
            <person name="Niimura Y."/>
            <person name="Huang Z."/>
            <person name="Li C."/>
            <person name="White S."/>
            <person name="Xiong Z."/>
            <person name="Fang D."/>
            <person name="Wang B."/>
            <person name="Ming Y."/>
            <person name="Chen Y."/>
            <person name="Zheng Y."/>
            <person name="Kuraku S."/>
            <person name="Pignatelli M."/>
            <person name="Herrero J."/>
            <person name="Beal K."/>
            <person name="Nozawa M."/>
            <person name="Li Q."/>
            <person name="Wang J."/>
            <person name="Zhang H."/>
            <person name="Yu L."/>
            <person name="Shigenobu S."/>
            <person name="Wang J."/>
            <person name="Liu J."/>
            <person name="Flicek P."/>
            <person name="Searle S."/>
            <person name="Wang J."/>
            <person name="Kuratani S."/>
            <person name="Yin Y."/>
            <person name="Aken B."/>
            <person name="Zhang G."/>
            <person name="Irie N."/>
        </authorList>
    </citation>
    <scope>NUCLEOTIDE SEQUENCE [LARGE SCALE GENOMIC DNA]</scope>
    <source>
        <strain evidence="4">Daiwa-1</strain>
    </source>
</reference>
<dbReference type="SUPFAM" id="SSF56112">
    <property type="entry name" value="Protein kinase-like (PK-like)"/>
    <property type="match status" value="1"/>
</dbReference>
<dbReference type="PANTHER" id="PTHR44329:SF297">
    <property type="entry name" value="RECEPTOR-INTERACTING SERINE_THREONINE-PROTEIN KINASE 3"/>
    <property type="match status" value="1"/>
</dbReference>
<keyword evidence="4" id="KW-1185">Reference proteome</keyword>
<dbReference type="GO" id="GO:0005524">
    <property type="term" value="F:ATP binding"/>
    <property type="evidence" value="ECO:0007669"/>
    <property type="project" value="InterPro"/>
</dbReference>
<reference evidence="4" key="1">
    <citation type="submission" date="2011-10" db="EMBL/GenBank/DDBJ databases">
        <authorList>
            <consortium name="Soft-shell Turtle Genome Consortium"/>
        </authorList>
    </citation>
    <scope>NUCLEOTIDE SEQUENCE [LARGE SCALE GENOMIC DNA]</scope>
    <source>
        <strain evidence="4">Daiwa-1</strain>
    </source>
</reference>
<sequence length="174" mass="19607">MDKARFIYILRLFGLYEEEEEGWAGGPRLGIVMEYMECGSLASLLERVRPVPWALRFRLLHQVALGMNYLHGLRPPLLHLDLKPSNVLLNPELDVRLADFGLSKFKRGTTKQRAEQSEEDDDYGGTLEYMPPESFVSLNYRPTPATDVYRSKNPDSTRQALGGTVLQGAGQGAH</sequence>
<dbReference type="PANTHER" id="PTHR44329">
    <property type="entry name" value="SERINE/THREONINE-PROTEIN KINASE TNNI3K-RELATED"/>
    <property type="match status" value="1"/>
</dbReference>